<sequence>MECHHFTGKVNGEFCQGYIKERFPEMFQLSANPRGKLFLQDGDPSQNSAAAQLAMDAVGCRLFKIPPRSPDLNPIENAFHNIRRKLNEDALEGKIERETFEEFCRRVRNTILSYSPEIIDRTIDSMPKRIDLVIKNNGIRTKY</sequence>
<evidence type="ECO:0000259" key="1">
    <source>
        <dbReference type="Pfam" id="PF13358"/>
    </source>
</evidence>
<dbReference type="Gene3D" id="3.30.420.10">
    <property type="entry name" value="Ribonuclease H-like superfamily/Ribonuclease H"/>
    <property type="match status" value="1"/>
</dbReference>
<dbReference type="GO" id="GO:0003676">
    <property type="term" value="F:nucleic acid binding"/>
    <property type="evidence" value="ECO:0007669"/>
    <property type="project" value="InterPro"/>
</dbReference>
<keyword evidence="3" id="KW-1185">Reference proteome</keyword>
<organism evidence="2 3">
    <name type="scientific">Clytia hemisphaerica</name>
    <dbReference type="NCBI Taxonomy" id="252671"/>
    <lineage>
        <taxon>Eukaryota</taxon>
        <taxon>Metazoa</taxon>
        <taxon>Cnidaria</taxon>
        <taxon>Hydrozoa</taxon>
        <taxon>Hydroidolina</taxon>
        <taxon>Leptothecata</taxon>
        <taxon>Obeliida</taxon>
        <taxon>Clytiidae</taxon>
        <taxon>Clytia</taxon>
    </lineage>
</organism>
<reference evidence="2" key="1">
    <citation type="submission" date="2021-01" db="UniProtKB">
        <authorList>
            <consortium name="EnsemblMetazoa"/>
        </authorList>
    </citation>
    <scope>IDENTIFICATION</scope>
</reference>
<evidence type="ECO:0000313" key="2">
    <source>
        <dbReference type="EnsemblMetazoa" id="CLYHEMP000679.1"/>
    </source>
</evidence>
<dbReference type="Pfam" id="PF13358">
    <property type="entry name" value="DDE_3"/>
    <property type="match status" value="1"/>
</dbReference>
<proteinExistence type="predicted"/>
<accession>A0A7M5UG31</accession>
<feature type="domain" description="Tc1-like transposase DDE" evidence="1">
    <location>
        <begin position="40"/>
        <end position="88"/>
    </location>
</feature>
<dbReference type="AlphaFoldDB" id="A0A7M5UG31"/>
<dbReference type="InterPro" id="IPR036397">
    <property type="entry name" value="RNaseH_sf"/>
</dbReference>
<dbReference type="Proteomes" id="UP000594262">
    <property type="component" value="Unplaced"/>
</dbReference>
<dbReference type="OrthoDB" id="10051057at2759"/>
<name>A0A7M5UG31_9CNID</name>
<protein>
    <recommendedName>
        <fullName evidence="1">Tc1-like transposase DDE domain-containing protein</fullName>
    </recommendedName>
</protein>
<evidence type="ECO:0000313" key="3">
    <source>
        <dbReference type="Proteomes" id="UP000594262"/>
    </source>
</evidence>
<dbReference type="InterPro" id="IPR038717">
    <property type="entry name" value="Tc1-like_DDE_dom"/>
</dbReference>
<dbReference type="EnsemblMetazoa" id="CLYHEMT000679.1">
    <property type="protein sequence ID" value="CLYHEMP000679.1"/>
    <property type="gene ID" value="CLYHEMG000679"/>
</dbReference>